<dbReference type="STRING" id="914234.M2QXF1"/>
<dbReference type="SUPFAM" id="SSF51283">
    <property type="entry name" value="dUTPase-like"/>
    <property type="match status" value="1"/>
</dbReference>
<evidence type="ECO:0000313" key="8">
    <source>
        <dbReference type="EMBL" id="EMD30617.1"/>
    </source>
</evidence>
<comment type="function">
    <text evidence="6">Involved in nucleotide metabolism via production of dUMP, the immediate precursor of thymidine nucleotides, and decreases the intracellular concentration of dUTP so that uracil cannot be incorporated into DNA.</text>
</comment>
<gene>
    <name evidence="8" type="ORF">CERSUDRAFT_61004</name>
</gene>
<dbReference type="EC" id="3.6.1.23" evidence="6"/>
<dbReference type="OrthoDB" id="419889at2759"/>
<sequence>MQKVNQYHRRYPNAPRAIAAIHRHESEEDAFFARELVLLQSWTPDDASETGNLVKDTETSDSAGMDLCVPQDITLEPGAHSLVPTGLKMCLPPRTCARIAPRSGLGLKGIVVGAKRLDRDFRDELKLLLINNSPNAFTFYKGDCVAQLVIEKAQQAPHSTSF</sequence>
<reference evidence="8 9" key="1">
    <citation type="journal article" date="2012" name="Proc. Natl. Acad. Sci. U.S.A.">
        <title>Comparative genomics of Ceriporiopsis subvermispora and Phanerochaete chrysosporium provide insight into selective ligninolysis.</title>
        <authorList>
            <person name="Fernandez-Fueyo E."/>
            <person name="Ruiz-Duenas F.J."/>
            <person name="Ferreira P."/>
            <person name="Floudas D."/>
            <person name="Hibbett D.S."/>
            <person name="Canessa P."/>
            <person name="Larrondo L.F."/>
            <person name="James T.Y."/>
            <person name="Seelenfreund D."/>
            <person name="Lobos S."/>
            <person name="Polanco R."/>
            <person name="Tello M."/>
            <person name="Honda Y."/>
            <person name="Watanabe T."/>
            <person name="Watanabe T."/>
            <person name="Ryu J.S."/>
            <person name="Kubicek C.P."/>
            <person name="Schmoll M."/>
            <person name="Gaskell J."/>
            <person name="Hammel K.E."/>
            <person name="St John F.J."/>
            <person name="Vanden Wymelenberg A."/>
            <person name="Sabat G."/>
            <person name="Splinter BonDurant S."/>
            <person name="Syed K."/>
            <person name="Yadav J.S."/>
            <person name="Doddapaneni H."/>
            <person name="Subramanian V."/>
            <person name="Lavin J.L."/>
            <person name="Oguiza J.A."/>
            <person name="Perez G."/>
            <person name="Pisabarro A.G."/>
            <person name="Ramirez L."/>
            <person name="Santoyo F."/>
            <person name="Master E."/>
            <person name="Coutinho P.M."/>
            <person name="Henrissat B."/>
            <person name="Lombard V."/>
            <person name="Magnuson J.K."/>
            <person name="Kuees U."/>
            <person name="Hori C."/>
            <person name="Igarashi K."/>
            <person name="Samejima M."/>
            <person name="Held B.W."/>
            <person name="Barry K.W."/>
            <person name="LaButti K.M."/>
            <person name="Lapidus A."/>
            <person name="Lindquist E.A."/>
            <person name="Lucas S.M."/>
            <person name="Riley R."/>
            <person name="Salamov A.A."/>
            <person name="Hoffmeister D."/>
            <person name="Schwenk D."/>
            <person name="Hadar Y."/>
            <person name="Yarden O."/>
            <person name="de Vries R.P."/>
            <person name="Wiebenga A."/>
            <person name="Stenlid J."/>
            <person name="Eastwood D."/>
            <person name="Grigoriev I.V."/>
            <person name="Berka R.M."/>
            <person name="Blanchette R.A."/>
            <person name="Kersten P."/>
            <person name="Martinez A.T."/>
            <person name="Vicuna R."/>
            <person name="Cullen D."/>
        </authorList>
    </citation>
    <scope>NUCLEOTIDE SEQUENCE [LARGE SCALE GENOMIC DNA]</scope>
    <source>
        <strain evidence="8 9">B</strain>
    </source>
</reference>
<dbReference type="GO" id="GO:0000287">
    <property type="term" value="F:magnesium ion binding"/>
    <property type="evidence" value="ECO:0007669"/>
    <property type="project" value="UniProtKB-UniRule"/>
</dbReference>
<dbReference type="InterPro" id="IPR029054">
    <property type="entry name" value="dUTPase-like"/>
</dbReference>
<evidence type="ECO:0000256" key="4">
    <source>
        <dbReference type="ARBA" id="ARBA00022801"/>
    </source>
</evidence>
<keyword evidence="6" id="KW-0460">Magnesium</keyword>
<evidence type="ECO:0000256" key="2">
    <source>
        <dbReference type="ARBA" id="ARBA00006581"/>
    </source>
</evidence>
<comment type="catalytic activity">
    <reaction evidence="6">
        <text>dUTP + H2O = dUMP + diphosphate + H(+)</text>
        <dbReference type="Rhea" id="RHEA:10248"/>
        <dbReference type="ChEBI" id="CHEBI:15377"/>
        <dbReference type="ChEBI" id="CHEBI:15378"/>
        <dbReference type="ChEBI" id="CHEBI:33019"/>
        <dbReference type="ChEBI" id="CHEBI:61555"/>
        <dbReference type="ChEBI" id="CHEBI:246422"/>
        <dbReference type="EC" id="3.6.1.23"/>
    </reaction>
</comment>
<evidence type="ECO:0000259" key="7">
    <source>
        <dbReference type="Pfam" id="PF00692"/>
    </source>
</evidence>
<dbReference type="PANTHER" id="PTHR11241:SF0">
    <property type="entry name" value="DEOXYURIDINE 5'-TRIPHOSPHATE NUCLEOTIDOHYDROLASE"/>
    <property type="match status" value="1"/>
</dbReference>
<dbReference type="Gene3D" id="2.70.40.10">
    <property type="match status" value="1"/>
</dbReference>
<evidence type="ECO:0000256" key="6">
    <source>
        <dbReference type="RuleBase" id="RU367024"/>
    </source>
</evidence>
<dbReference type="HOGENOM" id="CLU_1635175_0_0_1"/>
<dbReference type="InterPro" id="IPR036157">
    <property type="entry name" value="dUTPase-like_sf"/>
</dbReference>
<comment type="similarity">
    <text evidence="2 6">Belongs to the dUTPase family.</text>
</comment>
<keyword evidence="4 6" id="KW-0378">Hydrolase</keyword>
<accession>M2QXF1</accession>
<dbReference type="InterPro" id="IPR033704">
    <property type="entry name" value="dUTPase_trimeric"/>
</dbReference>
<evidence type="ECO:0000256" key="5">
    <source>
        <dbReference type="ARBA" id="ARBA00023080"/>
    </source>
</evidence>
<dbReference type="UniPathway" id="UPA00610">
    <property type="reaction ID" value="UER00666"/>
</dbReference>
<feature type="domain" description="dUTPase-like" evidence="7">
    <location>
        <begin position="58"/>
        <end position="156"/>
    </location>
</feature>
<comment type="pathway">
    <text evidence="1 6">Pyrimidine metabolism; dUMP biosynthesis; dUMP from dCTP (dUTP route): step 2/2.</text>
</comment>
<dbReference type="Pfam" id="PF00692">
    <property type="entry name" value="dUTPase"/>
    <property type="match status" value="1"/>
</dbReference>
<organism evidence="8 9">
    <name type="scientific">Ceriporiopsis subvermispora (strain B)</name>
    <name type="common">White-rot fungus</name>
    <name type="synonym">Gelatoporia subvermispora</name>
    <dbReference type="NCBI Taxonomy" id="914234"/>
    <lineage>
        <taxon>Eukaryota</taxon>
        <taxon>Fungi</taxon>
        <taxon>Dikarya</taxon>
        <taxon>Basidiomycota</taxon>
        <taxon>Agaricomycotina</taxon>
        <taxon>Agaricomycetes</taxon>
        <taxon>Polyporales</taxon>
        <taxon>Gelatoporiaceae</taxon>
        <taxon>Gelatoporia</taxon>
    </lineage>
</organism>
<dbReference type="GO" id="GO:0004170">
    <property type="term" value="F:dUTP diphosphatase activity"/>
    <property type="evidence" value="ECO:0007669"/>
    <property type="project" value="UniProtKB-UniRule"/>
</dbReference>
<keyword evidence="5 6" id="KW-0546">Nucleotide metabolism</keyword>
<dbReference type="PANTHER" id="PTHR11241">
    <property type="entry name" value="DEOXYURIDINE 5'-TRIPHOSPHATE NUCLEOTIDOHYDROLASE"/>
    <property type="match status" value="1"/>
</dbReference>
<protein>
    <recommendedName>
        <fullName evidence="6">Deoxyuridine 5'-triphosphate nucleotidohydrolase</fullName>
        <shortName evidence="6">dUTPase</shortName>
        <ecNumber evidence="6">3.6.1.23</ecNumber>
    </recommendedName>
    <alternativeName>
        <fullName evidence="6">dUTP pyrophosphatase</fullName>
    </alternativeName>
</protein>
<evidence type="ECO:0000313" key="9">
    <source>
        <dbReference type="Proteomes" id="UP000016930"/>
    </source>
</evidence>
<dbReference type="CDD" id="cd07557">
    <property type="entry name" value="trimeric_dUTPase"/>
    <property type="match status" value="1"/>
</dbReference>
<proteinExistence type="inferred from homology"/>
<dbReference type="GO" id="GO:0006226">
    <property type="term" value="P:dUMP biosynthetic process"/>
    <property type="evidence" value="ECO:0007669"/>
    <property type="project" value="UniProtKB-UniRule"/>
</dbReference>
<name>M2QXF1_CERS8</name>
<keyword evidence="9" id="KW-1185">Reference proteome</keyword>
<dbReference type="AlphaFoldDB" id="M2QXF1"/>
<evidence type="ECO:0000256" key="1">
    <source>
        <dbReference type="ARBA" id="ARBA00005142"/>
    </source>
</evidence>
<dbReference type="Proteomes" id="UP000016930">
    <property type="component" value="Unassembled WGS sequence"/>
</dbReference>
<keyword evidence="6" id="KW-0479">Metal-binding</keyword>
<dbReference type="InterPro" id="IPR008181">
    <property type="entry name" value="dUTPase"/>
</dbReference>
<evidence type="ECO:0000256" key="3">
    <source>
        <dbReference type="ARBA" id="ARBA00011233"/>
    </source>
</evidence>
<comment type="cofactor">
    <cofactor evidence="6">
        <name>Mg(2+)</name>
        <dbReference type="ChEBI" id="CHEBI:18420"/>
    </cofactor>
</comment>
<dbReference type="GO" id="GO:0046081">
    <property type="term" value="P:dUTP catabolic process"/>
    <property type="evidence" value="ECO:0007669"/>
    <property type="project" value="UniProtKB-UniRule"/>
</dbReference>
<dbReference type="EMBL" id="KB445944">
    <property type="protein sequence ID" value="EMD30617.1"/>
    <property type="molecule type" value="Genomic_DNA"/>
</dbReference>
<comment type="subunit">
    <text evidence="3 6">Homotrimer.</text>
</comment>